<dbReference type="Proteomes" id="UP000515164">
    <property type="component" value="Unplaced"/>
</dbReference>
<evidence type="ECO:0000256" key="5">
    <source>
        <dbReference type="ARBA" id="ARBA00022448"/>
    </source>
</evidence>
<dbReference type="KEGG" id="bbif:117206024"/>
<evidence type="ECO:0000256" key="2">
    <source>
        <dbReference type="ARBA" id="ARBA00009508"/>
    </source>
</evidence>
<dbReference type="Pfam" id="PF05347">
    <property type="entry name" value="Complex1_LYR"/>
    <property type="match status" value="1"/>
</dbReference>
<accession>A0A6P8LZL3</accession>
<evidence type="ECO:0000256" key="12">
    <source>
        <dbReference type="ARBA" id="ARBA00032352"/>
    </source>
</evidence>
<evidence type="ECO:0000256" key="9">
    <source>
        <dbReference type="ARBA" id="ARBA00023128"/>
    </source>
</evidence>
<sequence length="122" mass="14371">MANRVALRLRQAKPILSLSPIDSHRRVITLYKTWYRQIPFILSNYDVPVTKEDCIAKLREEFKRHANVKDVRVIDMLLIKGQMELQETCAQWKPAATLMNYWKVTQEPKPKDFLSKFISGHD</sequence>
<evidence type="ECO:0000256" key="6">
    <source>
        <dbReference type="ARBA" id="ARBA00022660"/>
    </source>
</evidence>
<evidence type="ECO:0000256" key="10">
    <source>
        <dbReference type="ARBA" id="ARBA00023136"/>
    </source>
</evidence>
<dbReference type="InterPro" id="IPR045299">
    <property type="entry name" value="Complex1_LYR_NDUFA6_LYRM6"/>
</dbReference>
<keyword evidence="15" id="KW-1185">Reference proteome</keyword>
<dbReference type="GeneID" id="117206024"/>
<evidence type="ECO:0000313" key="15">
    <source>
        <dbReference type="Proteomes" id="UP000515164"/>
    </source>
</evidence>
<evidence type="ECO:0000256" key="8">
    <source>
        <dbReference type="ARBA" id="ARBA00022982"/>
    </source>
</evidence>
<comment type="subunit">
    <text evidence="3">Mammalian complex I is composed of 45 different subunits.</text>
</comment>
<dbReference type="InterPro" id="IPR016488">
    <property type="entry name" value="NADH_Ub_cplx-1_asu_su-6"/>
</dbReference>
<keyword evidence="5" id="KW-0813">Transport</keyword>
<protein>
    <recommendedName>
        <fullName evidence="4">NADH dehydrogenase [ubiquinone] 1 alpha subcomplex subunit 6</fullName>
    </recommendedName>
    <alternativeName>
        <fullName evidence="11">Complex I-B14</fullName>
    </alternativeName>
    <alternativeName>
        <fullName evidence="12">NADH-ubiquinone oxidoreductase B14 subunit</fullName>
    </alternativeName>
</protein>
<keyword evidence="9" id="KW-0496">Mitochondrion</keyword>
<evidence type="ECO:0000256" key="11">
    <source>
        <dbReference type="ARBA" id="ARBA00030213"/>
    </source>
</evidence>
<comment type="function">
    <text evidence="13">Accessory subunit of the mitochondrial membrane respiratory chain NADH dehydrogenase (Complex I), that is believed to be not involved in catalysis. Required for proper complex I assembly. Complex I functions in the transfer of electrons from NADH to the respiratory chain. The immediate electron acceptor for the enzyme is believed to be ubiquinone.</text>
</comment>
<evidence type="ECO:0000256" key="13">
    <source>
        <dbReference type="ARBA" id="ARBA00046116"/>
    </source>
</evidence>
<organism evidence="15 16">
    <name type="scientific">Bombus bifarius</name>
    <dbReference type="NCBI Taxonomy" id="103933"/>
    <lineage>
        <taxon>Eukaryota</taxon>
        <taxon>Metazoa</taxon>
        <taxon>Ecdysozoa</taxon>
        <taxon>Arthropoda</taxon>
        <taxon>Hexapoda</taxon>
        <taxon>Insecta</taxon>
        <taxon>Pterygota</taxon>
        <taxon>Neoptera</taxon>
        <taxon>Endopterygota</taxon>
        <taxon>Hymenoptera</taxon>
        <taxon>Apocrita</taxon>
        <taxon>Aculeata</taxon>
        <taxon>Apoidea</taxon>
        <taxon>Anthophila</taxon>
        <taxon>Apidae</taxon>
        <taxon>Bombus</taxon>
        <taxon>Pyrobombus</taxon>
    </lineage>
</organism>
<dbReference type="InterPro" id="IPR008011">
    <property type="entry name" value="Complex1_LYR_dom"/>
</dbReference>
<proteinExistence type="inferred from homology"/>
<dbReference type="AlphaFoldDB" id="A0A6P8LZL3"/>
<dbReference type="PANTHER" id="PTHR12964">
    <property type="entry name" value="NADH-UBIQUINONE OXIDOREDUCTASE B14 SUBUNIT"/>
    <property type="match status" value="1"/>
</dbReference>
<keyword evidence="6" id="KW-0679">Respiratory chain</keyword>
<comment type="similarity">
    <text evidence="2">Belongs to the complex I LYR family.</text>
</comment>
<evidence type="ECO:0000256" key="3">
    <source>
        <dbReference type="ARBA" id="ARBA00011790"/>
    </source>
</evidence>
<dbReference type="PANTHER" id="PTHR12964:SF0">
    <property type="entry name" value="NADH DEHYDROGENASE [UBIQUINONE] 1 ALPHA SUBCOMPLEX SUBUNIT 6"/>
    <property type="match status" value="1"/>
</dbReference>
<dbReference type="CTD" id="36159"/>
<evidence type="ECO:0000256" key="4">
    <source>
        <dbReference type="ARBA" id="ARBA00016386"/>
    </source>
</evidence>
<keyword evidence="10" id="KW-0472">Membrane</keyword>
<keyword evidence="8" id="KW-0249">Electron transport</keyword>
<evidence type="ECO:0000259" key="14">
    <source>
        <dbReference type="Pfam" id="PF05347"/>
    </source>
</evidence>
<reference evidence="16" key="1">
    <citation type="submission" date="2025-08" db="UniProtKB">
        <authorList>
            <consortium name="RefSeq"/>
        </authorList>
    </citation>
    <scope>IDENTIFICATION</scope>
    <source>
        <tissue evidence="16">Muscle</tissue>
    </source>
</reference>
<evidence type="ECO:0000256" key="1">
    <source>
        <dbReference type="ARBA" id="ARBA00004443"/>
    </source>
</evidence>
<comment type="subcellular location">
    <subcellularLocation>
        <location evidence="1">Mitochondrion inner membrane</location>
        <topology evidence="1">Peripheral membrane protein</topology>
        <orientation evidence="1">Matrix side</orientation>
    </subcellularLocation>
</comment>
<dbReference type="GO" id="GO:0005743">
    <property type="term" value="C:mitochondrial inner membrane"/>
    <property type="evidence" value="ECO:0007669"/>
    <property type="project" value="UniProtKB-SubCell"/>
</dbReference>
<gene>
    <name evidence="16" type="primary">LOC117206024</name>
</gene>
<dbReference type="GO" id="GO:0006979">
    <property type="term" value="P:response to oxidative stress"/>
    <property type="evidence" value="ECO:0007669"/>
    <property type="project" value="TreeGrafter"/>
</dbReference>
<evidence type="ECO:0000313" key="16">
    <source>
        <dbReference type="RefSeq" id="XP_033300873.1"/>
    </source>
</evidence>
<dbReference type="RefSeq" id="XP_033300873.1">
    <property type="nucleotide sequence ID" value="XM_033444982.1"/>
</dbReference>
<keyword evidence="7" id="KW-0999">Mitochondrion inner membrane</keyword>
<feature type="domain" description="Complex 1 LYR protein" evidence="14">
    <location>
        <begin position="29"/>
        <end position="87"/>
    </location>
</feature>
<evidence type="ECO:0000256" key="7">
    <source>
        <dbReference type="ARBA" id="ARBA00022792"/>
    </source>
</evidence>
<name>A0A6P8LZL3_9HYME</name>
<dbReference type="GO" id="GO:0045271">
    <property type="term" value="C:respiratory chain complex I"/>
    <property type="evidence" value="ECO:0007669"/>
    <property type="project" value="InterPro"/>
</dbReference>
<dbReference type="CDD" id="cd20266">
    <property type="entry name" value="Complex1_LYR_NDUFA6_LYRM6"/>
    <property type="match status" value="1"/>
</dbReference>